<evidence type="ECO:0000313" key="3">
    <source>
        <dbReference type="Proteomes" id="UP000189911"/>
    </source>
</evidence>
<feature type="compositionally biased region" description="Acidic residues" evidence="1">
    <location>
        <begin position="139"/>
        <end position="150"/>
    </location>
</feature>
<feature type="compositionally biased region" description="Polar residues" evidence="1">
    <location>
        <begin position="183"/>
        <end position="193"/>
    </location>
</feature>
<sequence length="682" mass="76807">MSTHQVLQQLEQDLFLPSEVLSVDKDEVRTEHRCKVRYGIVPDASMLDCGCILSQRLFEELIRYLGSQFCCPVCQRCPSALVGPVKPLRMLYKQLQFFIQEDHQLGSTRTYADASEAGPMLDMQHPQQQQAESRQQEIQLDEQDEKEEEPTPQKQNLISLFHTIASSVSDAAEPEASDIHSLDNASNTKTVPIQDSGSFPVSLAATESPSSVQLSQLDEEKEFYFAKCFPMYRKRSQFNTHSKFLRAKSKQFISTAISPDCTKFALITEHKWEVYKIPQQPKNNEQETKNDNNLARKFGLSSQPKKDRPEADDDVPLLFCGKSTGEYGESFENLKWPSDLSSLHSPQSQQELRRTSAGHHFSSTAADTWEHLYCVMSNDILVVSGTKGRFRVFDLKDKGVPLYTYASSFPIRCIDVDPKSSIIACGITGSDRATGAEQALILFHQIEKEPVSPMTADKKTVKYKVSPPITTTLPYRDPINTLQFSPDSTYISCSTALESRFLVISLRKIHEPRLVMKSLRSIDTSLESEGITDTKMFPGNSNLMCVTSVAFNTPPIVINTRIQTINVVQSVAQPTMLLRLDELGSKIHKCEISPRNDSIAFLDRNGTTYIMYAPTLLDHEKRRVVSVDVVANASRVREAASLKFSADGHRLYILDRKGSLYIEDFAYGLPQNHEVTKCKQIN</sequence>
<proteinExistence type="predicted"/>
<evidence type="ECO:0000256" key="1">
    <source>
        <dbReference type="SAM" id="MobiDB-lite"/>
    </source>
</evidence>
<dbReference type="OrthoDB" id="5324744at2759"/>
<feature type="region of interest" description="Disordered" evidence="1">
    <location>
        <begin position="122"/>
        <end position="155"/>
    </location>
</feature>
<accession>A0A1G4KL80</accession>
<evidence type="ECO:0000313" key="2">
    <source>
        <dbReference type="EMBL" id="SCV05163.1"/>
    </source>
</evidence>
<dbReference type="Proteomes" id="UP000189911">
    <property type="component" value="Chromosome H"/>
</dbReference>
<protein>
    <submittedName>
        <fullName evidence="2">LANO_0H01442g1_1</fullName>
    </submittedName>
</protein>
<organism evidence="2 3">
    <name type="scientific">Lachancea nothofagi CBS 11611</name>
    <dbReference type="NCBI Taxonomy" id="1266666"/>
    <lineage>
        <taxon>Eukaryota</taxon>
        <taxon>Fungi</taxon>
        <taxon>Dikarya</taxon>
        <taxon>Ascomycota</taxon>
        <taxon>Saccharomycotina</taxon>
        <taxon>Saccharomycetes</taxon>
        <taxon>Saccharomycetales</taxon>
        <taxon>Saccharomycetaceae</taxon>
        <taxon>Lachancea</taxon>
    </lineage>
</organism>
<dbReference type="InterPro" id="IPR015943">
    <property type="entry name" value="WD40/YVTN_repeat-like_dom_sf"/>
</dbReference>
<feature type="region of interest" description="Disordered" evidence="1">
    <location>
        <begin position="278"/>
        <end position="314"/>
    </location>
</feature>
<keyword evidence="3" id="KW-1185">Reference proteome</keyword>
<feature type="compositionally biased region" description="Low complexity" evidence="1">
    <location>
        <begin position="124"/>
        <end position="138"/>
    </location>
</feature>
<gene>
    <name evidence="2" type="ORF">LANO_0H01442G</name>
</gene>
<dbReference type="Gene3D" id="2.130.10.10">
    <property type="entry name" value="YVTN repeat-like/Quinoprotein amine dehydrogenase"/>
    <property type="match status" value="1"/>
</dbReference>
<dbReference type="InterPro" id="IPR036322">
    <property type="entry name" value="WD40_repeat_dom_sf"/>
</dbReference>
<dbReference type="AlphaFoldDB" id="A0A1G4KL80"/>
<reference evidence="3" key="1">
    <citation type="submission" date="2016-03" db="EMBL/GenBank/DDBJ databases">
        <authorList>
            <person name="Devillers Hugo."/>
        </authorList>
    </citation>
    <scope>NUCLEOTIDE SEQUENCE [LARGE SCALE GENOMIC DNA]</scope>
</reference>
<dbReference type="SUPFAM" id="SSF50978">
    <property type="entry name" value="WD40 repeat-like"/>
    <property type="match status" value="1"/>
</dbReference>
<feature type="region of interest" description="Disordered" evidence="1">
    <location>
        <begin position="172"/>
        <end position="193"/>
    </location>
</feature>
<dbReference type="EMBL" id="LT598447">
    <property type="protein sequence ID" value="SCV05163.1"/>
    <property type="molecule type" value="Genomic_DNA"/>
</dbReference>
<name>A0A1G4KL80_9SACH</name>